<organism evidence="4 5">
    <name type="scientific">Conexibacter arvalis</name>
    <dbReference type="NCBI Taxonomy" id="912552"/>
    <lineage>
        <taxon>Bacteria</taxon>
        <taxon>Bacillati</taxon>
        <taxon>Actinomycetota</taxon>
        <taxon>Thermoleophilia</taxon>
        <taxon>Solirubrobacterales</taxon>
        <taxon>Conexibacteraceae</taxon>
        <taxon>Conexibacter</taxon>
    </lineage>
</organism>
<accession>A0A840IBD9</accession>
<sequence length="265" mass="29570">MSAQRQRERESGGEQGRRGVWVYGVAPAGAALRELERRRDRLPEVWVVDAGDLGAIAGPAPSDDERGTRDQALAHAHVLEAAILDAPVVPFRFGIVVGDAQDVGEDLLLAHHDELAALLRRVESRLQMTLKAYYDEDALLREIVEAEPEVARLREQLRDAPEEETREQRVRLGELVGAAVDQARERDAAALLDALRPVAVAAAPDPIEREYMVCNVPLLVERDRREEFEQAVEQLAGDHAGRIRFRLLGPMPAYSFIDVEEPRWA</sequence>
<gene>
    <name evidence="4" type="ORF">BDZ31_001823</name>
</gene>
<evidence type="ECO:0000256" key="2">
    <source>
        <dbReference type="ARBA" id="ARBA00035108"/>
    </source>
</evidence>
<evidence type="ECO:0000256" key="3">
    <source>
        <dbReference type="ARBA" id="ARBA00035643"/>
    </source>
</evidence>
<dbReference type="PANTHER" id="PTHR36852">
    <property type="entry name" value="PROTEIN GVPL 2"/>
    <property type="match status" value="1"/>
</dbReference>
<dbReference type="InterPro" id="IPR009430">
    <property type="entry name" value="GvpL/GvpF"/>
</dbReference>
<dbReference type="Pfam" id="PF06386">
    <property type="entry name" value="GvpL_GvpF"/>
    <property type="match status" value="1"/>
</dbReference>
<evidence type="ECO:0000313" key="5">
    <source>
        <dbReference type="Proteomes" id="UP000585272"/>
    </source>
</evidence>
<dbReference type="Proteomes" id="UP000585272">
    <property type="component" value="Unassembled WGS sequence"/>
</dbReference>
<proteinExistence type="inferred from homology"/>
<evidence type="ECO:0000256" key="1">
    <source>
        <dbReference type="ARBA" id="ARBA00022987"/>
    </source>
</evidence>
<comment type="caution">
    <text evidence="4">The sequence shown here is derived from an EMBL/GenBank/DDBJ whole genome shotgun (WGS) entry which is preliminary data.</text>
</comment>
<comment type="similarity">
    <text evidence="3">Belongs to the gas vesicle GvpF/GvpL family.</text>
</comment>
<reference evidence="4 5" key="1">
    <citation type="submission" date="2020-08" db="EMBL/GenBank/DDBJ databases">
        <title>Genomic Encyclopedia of Archaeal and Bacterial Type Strains, Phase II (KMG-II): from individual species to whole genera.</title>
        <authorList>
            <person name="Goeker M."/>
        </authorList>
    </citation>
    <scope>NUCLEOTIDE SEQUENCE [LARGE SCALE GENOMIC DNA]</scope>
    <source>
        <strain evidence="4 5">DSM 23288</strain>
    </source>
</reference>
<dbReference type="RefSeq" id="WP_183341281.1">
    <property type="nucleotide sequence ID" value="NZ_JACHNU010000002.1"/>
</dbReference>
<comment type="subcellular location">
    <subcellularLocation>
        <location evidence="2">Gas vesicle</location>
    </subcellularLocation>
</comment>
<keyword evidence="5" id="KW-1185">Reference proteome</keyword>
<dbReference type="PANTHER" id="PTHR36852:SF1">
    <property type="entry name" value="PROTEIN GVPL 2"/>
    <property type="match status" value="1"/>
</dbReference>
<evidence type="ECO:0000313" key="4">
    <source>
        <dbReference type="EMBL" id="MBB4662237.1"/>
    </source>
</evidence>
<dbReference type="GO" id="GO:0031412">
    <property type="term" value="P:gas vesicle organization"/>
    <property type="evidence" value="ECO:0007669"/>
    <property type="project" value="InterPro"/>
</dbReference>
<dbReference type="GO" id="GO:0031411">
    <property type="term" value="C:gas vesicle"/>
    <property type="evidence" value="ECO:0007669"/>
    <property type="project" value="UniProtKB-SubCell"/>
</dbReference>
<protein>
    <recommendedName>
        <fullName evidence="6">GvpL/GvpF family gas vesicle protein</fullName>
    </recommendedName>
</protein>
<dbReference type="EMBL" id="JACHNU010000002">
    <property type="protein sequence ID" value="MBB4662237.1"/>
    <property type="molecule type" value="Genomic_DNA"/>
</dbReference>
<keyword evidence="1" id="KW-0304">Gas vesicle</keyword>
<dbReference type="AlphaFoldDB" id="A0A840IBD9"/>
<name>A0A840IBD9_9ACTN</name>
<evidence type="ECO:0008006" key="6">
    <source>
        <dbReference type="Google" id="ProtNLM"/>
    </source>
</evidence>